<dbReference type="PANTHER" id="PTHR30546">
    <property type="entry name" value="FLAVODOXIN-RELATED PROTEIN WRBA-RELATED"/>
    <property type="match status" value="1"/>
</dbReference>
<evidence type="ECO:0000313" key="4">
    <source>
        <dbReference type="Proteomes" id="UP000199645"/>
    </source>
</evidence>
<organism evidence="3 4">
    <name type="scientific">Actinoplanes philippinensis</name>
    <dbReference type="NCBI Taxonomy" id="35752"/>
    <lineage>
        <taxon>Bacteria</taxon>
        <taxon>Bacillati</taxon>
        <taxon>Actinomycetota</taxon>
        <taxon>Actinomycetes</taxon>
        <taxon>Micromonosporales</taxon>
        <taxon>Micromonosporaceae</taxon>
        <taxon>Actinoplanes</taxon>
    </lineage>
</organism>
<reference evidence="3 4" key="1">
    <citation type="submission" date="2016-10" db="EMBL/GenBank/DDBJ databases">
        <authorList>
            <person name="de Groot N.N."/>
        </authorList>
    </citation>
    <scope>NUCLEOTIDE SEQUENCE [LARGE SCALE GENOMIC DNA]</scope>
    <source>
        <strain evidence="3 4">DSM 43019</strain>
    </source>
</reference>
<keyword evidence="4" id="KW-1185">Reference proteome</keyword>
<sequence>MADVKLAIIYYSSTGTIHSMAQRLSESAEKAGAEVRLRQVTELAPAEAIASNEAWSQHFDRTKDEPKATADDVVWADAVLFGSPTRYGNVTSQLKQFIDTLGPQWSQGLLANKAYAGFTASMTAHGGQESTLLALYNTIYHFGGVVVAPGYTDPLKFADGNPYGVSHVTGGNNDAPLGDAQLAALDHLARRIVTIGGKLR</sequence>
<gene>
    <name evidence="3" type="ORF">SAMN05421541_11390</name>
</gene>
<proteinExistence type="inferred from homology"/>
<dbReference type="InterPro" id="IPR010089">
    <property type="entry name" value="Flavoprotein_WrbA-like"/>
</dbReference>
<dbReference type="SUPFAM" id="SSF52218">
    <property type="entry name" value="Flavoproteins"/>
    <property type="match status" value="1"/>
</dbReference>
<dbReference type="InterPro" id="IPR008254">
    <property type="entry name" value="Flavodoxin/NO_synth"/>
</dbReference>
<dbReference type="GO" id="GO:0010181">
    <property type="term" value="F:FMN binding"/>
    <property type="evidence" value="ECO:0007669"/>
    <property type="project" value="InterPro"/>
</dbReference>
<evidence type="ECO:0000256" key="1">
    <source>
        <dbReference type="ARBA" id="ARBA00006961"/>
    </source>
</evidence>
<dbReference type="NCBIfam" id="NF002999">
    <property type="entry name" value="PRK03767.1"/>
    <property type="match status" value="1"/>
</dbReference>
<dbReference type="EMBL" id="FONV01000013">
    <property type="protein sequence ID" value="SFF55890.1"/>
    <property type="molecule type" value="Genomic_DNA"/>
</dbReference>
<name>A0A1I2JPP1_9ACTN</name>
<dbReference type="STRING" id="35752.SAMN05421541_11390"/>
<dbReference type="Gene3D" id="3.40.50.360">
    <property type="match status" value="1"/>
</dbReference>
<accession>A0A1I2JPP1</accession>
<dbReference type="AlphaFoldDB" id="A0A1I2JPP1"/>
<dbReference type="GO" id="GO:0016020">
    <property type="term" value="C:membrane"/>
    <property type="evidence" value="ECO:0007669"/>
    <property type="project" value="TreeGrafter"/>
</dbReference>
<evidence type="ECO:0000259" key="2">
    <source>
        <dbReference type="PROSITE" id="PS50902"/>
    </source>
</evidence>
<evidence type="ECO:0000313" key="3">
    <source>
        <dbReference type="EMBL" id="SFF55890.1"/>
    </source>
</evidence>
<dbReference type="Pfam" id="PF03358">
    <property type="entry name" value="FMN_red"/>
    <property type="match status" value="1"/>
</dbReference>
<dbReference type="PROSITE" id="PS50902">
    <property type="entry name" value="FLAVODOXIN_LIKE"/>
    <property type="match status" value="1"/>
</dbReference>
<dbReference type="RefSeq" id="WP_093619781.1">
    <property type="nucleotide sequence ID" value="NZ_BOMT01000072.1"/>
</dbReference>
<dbReference type="InterPro" id="IPR029039">
    <property type="entry name" value="Flavoprotein-like_sf"/>
</dbReference>
<feature type="domain" description="Flavodoxin-like" evidence="2">
    <location>
        <begin position="6"/>
        <end position="193"/>
    </location>
</feature>
<dbReference type="GO" id="GO:0003955">
    <property type="term" value="F:NAD(P)H dehydrogenase (quinone) activity"/>
    <property type="evidence" value="ECO:0007669"/>
    <property type="project" value="InterPro"/>
</dbReference>
<dbReference type="OrthoDB" id="9801479at2"/>
<dbReference type="NCBIfam" id="TIGR01755">
    <property type="entry name" value="flav_wrbA"/>
    <property type="match status" value="1"/>
</dbReference>
<dbReference type="InterPro" id="IPR005025">
    <property type="entry name" value="FMN_Rdtase-like_dom"/>
</dbReference>
<dbReference type="Proteomes" id="UP000199645">
    <property type="component" value="Unassembled WGS sequence"/>
</dbReference>
<dbReference type="PANTHER" id="PTHR30546:SF23">
    <property type="entry name" value="FLAVOPROTEIN-LIKE PROTEIN YCP4-RELATED"/>
    <property type="match status" value="1"/>
</dbReference>
<comment type="similarity">
    <text evidence="1">Belongs to the WrbA family.</text>
</comment>
<protein>
    <submittedName>
        <fullName evidence="3">NAD(P)H dehydrogenase (Quinone)</fullName>
    </submittedName>
</protein>